<dbReference type="Gene3D" id="1.10.3730.10">
    <property type="entry name" value="ProC C-terminal domain-like"/>
    <property type="match status" value="1"/>
</dbReference>
<evidence type="ECO:0000259" key="10">
    <source>
        <dbReference type="Pfam" id="PF03807"/>
    </source>
</evidence>
<dbReference type="GO" id="GO:0004735">
    <property type="term" value="F:pyrroline-5-carboxylate reductase activity"/>
    <property type="evidence" value="ECO:0007669"/>
    <property type="project" value="UniProtKB-UniRule"/>
</dbReference>
<comment type="caution">
    <text evidence="12">The sequence shown here is derived from an EMBL/GenBank/DDBJ whole genome shotgun (WGS) entry which is preliminary data.</text>
</comment>
<dbReference type="EMBL" id="QMFB01000016">
    <property type="protein sequence ID" value="RAV18472.1"/>
    <property type="molecule type" value="Genomic_DNA"/>
</dbReference>
<dbReference type="NCBIfam" id="TIGR00112">
    <property type="entry name" value="proC"/>
    <property type="match status" value="1"/>
</dbReference>
<evidence type="ECO:0000256" key="4">
    <source>
        <dbReference type="ARBA" id="ARBA00023002"/>
    </source>
</evidence>
<dbReference type="InterPro" id="IPR000304">
    <property type="entry name" value="Pyrroline-COOH_reductase"/>
</dbReference>
<comment type="function">
    <text evidence="5 6">Catalyzes the reduction of 1-pyrroline-5-carboxylate (PCA) to L-proline.</text>
</comment>
<feature type="domain" description="Pyrroline-5-carboxylate reductase catalytic N-terminal" evidence="10">
    <location>
        <begin position="10"/>
        <end position="112"/>
    </location>
</feature>
<dbReference type="GO" id="GO:0005737">
    <property type="term" value="C:cytoplasm"/>
    <property type="evidence" value="ECO:0007669"/>
    <property type="project" value="UniProtKB-SubCell"/>
</dbReference>
<dbReference type="Pfam" id="PF03807">
    <property type="entry name" value="F420_oxidored"/>
    <property type="match status" value="1"/>
</dbReference>
<organism evidence="12 13">
    <name type="scientific">Paenibacillus contaminans</name>
    <dbReference type="NCBI Taxonomy" id="450362"/>
    <lineage>
        <taxon>Bacteria</taxon>
        <taxon>Bacillati</taxon>
        <taxon>Bacillota</taxon>
        <taxon>Bacilli</taxon>
        <taxon>Bacillales</taxon>
        <taxon>Paenibacillaceae</taxon>
        <taxon>Paenibacillus</taxon>
    </lineage>
</organism>
<dbReference type="Pfam" id="PF14748">
    <property type="entry name" value="P5CR_dimer"/>
    <property type="match status" value="1"/>
</dbReference>
<proteinExistence type="inferred from homology"/>
<name>A0A329MFJ8_9BACL</name>
<dbReference type="InterPro" id="IPR036291">
    <property type="entry name" value="NAD(P)-bd_dom_sf"/>
</dbReference>
<comment type="pathway">
    <text evidence="6 9">Amino-acid biosynthesis; L-proline biosynthesis; L-proline from L-glutamate 5-semialdehyde: step 1/1.</text>
</comment>
<evidence type="ECO:0000313" key="12">
    <source>
        <dbReference type="EMBL" id="RAV18472.1"/>
    </source>
</evidence>
<dbReference type="FunFam" id="1.10.3730.10:FF:000001">
    <property type="entry name" value="Pyrroline-5-carboxylate reductase"/>
    <property type="match status" value="1"/>
</dbReference>
<dbReference type="PIRSF" id="PIRSF000193">
    <property type="entry name" value="Pyrrol-5-carb_rd"/>
    <property type="match status" value="1"/>
</dbReference>
<dbReference type="UniPathway" id="UPA00098">
    <property type="reaction ID" value="UER00361"/>
</dbReference>
<dbReference type="Gene3D" id="3.40.50.720">
    <property type="entry name" value="NAD(P)-binding Rossmann-like Domain"/>
    <property type="match status" value="1"/>
</dbReference>
<evidence type="ECO:0000313" key="13">
    <source>
        <dbReference type="Proteomes" id="UP000250369"/>
    </source>
</evidence>
<dbReference type="PANTHER" id="PTHR11645:SF49">
    <property type="entry name" value="PYRROLINE-5-CARBOXYLATE REDUCTASE 1"/>
    <property type="match status" value="1"/>
</dbReference>
<evidence type="ECO:0000256" key="6">
    <source>
        <dbReference type="HAMAP-Rule" id="MF_01925"/>
    </source>
</evidence>
<dbReference type="SUPFAM" id="SSF51735">
    <property type="entry name" value="NAD(P)-binding Rossmann-fold domains"/>
    <property type="match status" value="1"/>
</dbReference>
<dbReference type="GO" id="GO:0055129">
    <property type="term" value="P:L-proline biosynthetic process"/>
    <property type="evidence" value="ECO:0007669"/>
    <property type="project" value="UniProtKB-UniRule"/>
</dbReference>
<dbReference type="HAMAP" id="MF_01925">
    <property type="entry name" value="P5C_reductase"/>
    <property type="match status" value="1"/>
</dbReference>
<gene>
    <name evidence="6" type="primary">proC</name>
    <name evidence="12" type="ORF">DQG23_24525</name>
</gene>
<evidence type="ECO:0000256" key="3">
    <source>
        <dbReference type="ARBA" id="ARBA00022857"/>
    </source>
</evidence>
<dbReference type="Proteomes" id="UP000250369">
    <property type="component" value="Unassembled WGS sequence"/>
</dbReference>
<evidence type="ECO:0000256" key="9">
    <source>
        <dbReference type="RuleBase" id="RU003903"/>
    </source>
</evidence>
<keyword evidence="4 6" id="KW-0560">Oxidoreductase</keyword>
<evidence type="ECO:0000256" key="7">
    <source>
        <dbReference type="NCBIfam" id="TIGR00112"/>
    </source>
</evidence>
<dbReference type="InterPro" id="IPR008927">
    <property type="entry name" value="6-PGluconate_DH-like_C_sf"/>
</dbReference>
<dbReference type="InterPro" id="IPR053790">
    <property type="entry name" value="P5CR-like_CS"/>
</dbReference>
<dbReference type="PANTHER" id="PTHR11645">
    <property type="entry name" value="PYRROLINE-5-CARBOXYLATE REDUCTASE"/>
    <property type="match status" value="1"/>
</dbReference>
<dbReference type="PROSITE" id="PS00521">
    <property type="entry name" value="P5CR"/>
    <property type="match status" value="1"/>
</dbReference>
<evidence type="ECO:0000256" key="2">
    <source>
        <dbReference type="ARBA" id="ARBA00022650"/>
    </source>
</evidence>
<dbReference type="InterPro" id="IPR028939">
    <property type="entry name" value="P5C_Rdtase_cat_N"/>
</dbReference>
<dbReference type="InterPro" id="IPR029036">
    <property type="entry name" value="P5CR_dimer"/>
</dbReference>
<keyword evidence="6" id="KW-0963">Cytoplasm</keyword>
<keyword evidence="13" id="KW-1185">Reference proteome</keyword>
<keyword evidence="3 6" id="KW-0521">NADP</keyword>
<keyword evidence="2 6" id="KW-0641">Proline biosynthesis</keyword>
<comment type="similarity">
    <text evidence="1 6 9">Belongs to the pyrroline-5-carboxylate reductase family.</text>
</comment>
<dbReference type="RefSeq" id="WP_113033599.1">
    <property type="nucleotide sequence ID" value="NZ_QMFB01000016.1"/>
</dbReference>
<comment type="subcellular location">
    <subcellularLocation>
        <location evidence="6">Cytoplasm</location>
    </subcellularLocation>
</comment>
<protein>
    <recommendedName>
        <fullName evidence="6 7">Pyrroline-5-carboxylate reductase</fullName>
        <shortName evidence="6">P5C reductase</shortName>
        <shortName evidence="6">P5CR</shortName>
        <ecNumber evidence="6 7">1.5.1.2</ecNumber>
    </recommendedName>
    <alternativeName>
        <fullName evidence="6">PCA reductase</fullName>
    </alternativeName>
</protein>
<dbReference type="EC" id="1.5.1.2" evidence="6 7"/>
<feature type="binding site" evidence="8">
    <location>
        <begin position="83"/>
        <end position="86"/>
    </location>
    <ligand>
        <name>NADP(+)</name>
        <dbReference type="ChEBI" id="CHEBI:58349"/>
    </ligand>
</feature>
<comment type="catalytic activity">
    <reaction evidence="6 9">
        <text>L-proline + NADP(+) = (S)-1-pyrroline-5-carboxylate + NADPH + 2 H(+)</text>
        <dbReference type="Rhea" id="RHEA:14109"/>
        <dbReference type="ChEBI" id="CHEBI:15378"/>
        <dbReference type="ChEBI" id="CHEBI:17388"/>
        <dbReference type="ChEBI" id="CHEBI:57783"/>
        <dbReference type="ChEBI" id="CHEBI:58349"/>
        <dbReference type="ChEBI" id="CHEBI:60039"/>
        <dbReference type="EC" id="1.5.1.2"/>
    </reaction>
</comment>
<evidence type="ECO:0000259" key="11">
    <source>
        <dbReference type="Pfam" id="PF14748"/>
    </source>
</evidence>
<dbReference type="AlphaFoldDB" id="A0A329MFJ8"/>
<sequence>MASNRLSAKKIAFVGAGSITEAIVRGLVEQKIARPDFLFALNRSSREKLDAMKRQYGIQACTLEEERECYEAYIREADVVVMAMKPKDVGGAVHALKPFLNANQLLISVVAGLSIDTVARILLNGMPIVRTMPNTSSTIGLGATGMSFSQEASAEQQAIALEMFQAIGEVSVVAEDQLDMVTGLSGSGPAYIYYMMEAMIKAGVQGGLTFQDAHSLTVQTVLGAASMVKATKEDPAELRRKVTSPNGTTQAALELMNDNGFAEIVERAVLRASERARELGDMISSDVANKTT</sequence>
<dbReference type="OrthoDB" id="9805754at2"/>
<evidence type="ECO:0000256" key="8">
    <source>
        <dbReference type="PIRSR" id="PIRSR000193-1"/>
    </source>
</evidence>
<reference evidence="12 13" key="1">
    <citation type="journal article" date="2009" name="Int. J. Syst. Evol. Microbiol.">
        <title>Paenibacillus contaminans sp. nov., isolated from a contaminated laboratory plate.</title>
        <authorList>
            <person name="Chou J.H."/>
            <person name="Lee J.H."/>
            <person name="Lin M.C."/>
            <person name="Chang P.S."/>
            <person name="Arun A.B."/>
            <person name="Young C.C."/>
            <person name="Chen W.M."/>
        </authorList>
    </citation>
    <scope>NUCLEOTIDE SEQUENCE [LARGE SCALE GENOMIC DNA]</scope>
    <source>
        <strain evidence="12 13">CKOBP-6</strain>
    </source>
</reference>
<comment type="catalytic activity">
    <reaction evidence="6">
        <text>L-proline + NAD(+) = (S)-1-pyrroline-5-carboxylate + NADH + 2 H(+)</text>
        <dbReference type="Rhea" id="RHEA:14105"/>
        <dbReference type="ChEBI" id="CHEBI:15378"/>
        <dbReference type="ChEBI" id="CHEBI:17388"/>
        <dbReference type="ChEBI" id="CHEBI:57540"/>
        <dbReference type="ChEBI" id="CHEBI:57945"/>
        <dbReference type="ChEBI" id="CHEBI:60039"/>
        <dbReference type="EC" id="1.5.1.2"/>
    </reaction>
</comment>
<evidence type="ECO:0000256" key="1">
    <source>
        <dbReference type="ARBA" id="ARBA00005525"/>
    </source>
</evidence>
<evidence type="ECO:0000256" key="5">
    <source>
        <dbReference type="ARBA" id="ARBA00058118"/>
    </source>
</evidence>
<feature type="domain" description="Pyrroline-5-carboxylate reductase dimerisation" evidence="11">
    <location>
        <begin position="175"/>
        <end position="279"/>
    </location>
</feature>
<keyword evidence="6 9" id="KW-0028">Amino-acid biosynthesis</keyword>
<dbReference type="SUPFAM" id="SSF48179">
    <property type="entry name" value="6-phosphogluconate dehydrogenase C-terminal domain-like"/>
    <property type="match status" value="1"/>
</dbReference>
<accession>A0A329MFJ8</accession>